<evidence type="ECO:0000259" key="3">
    <source>
        <dbReference type="Pfam" id="PF00857"/>
    </source>
</evidence>
<dbReference type="EMBL" id="CP041765">
    <property type="protein sequence ID" value="QDQ98405.1"/>
    <property type="molecule type" value="Genomic_DNA"/>
</dbReference>
<feature type="region of interest" description="Disordered" evidence="2">
    <location>
        <begin position="1"/>
        <end position="22"/>
    </location>
</feature>
<evidence type="ECO:0000256" key="1">
    <source>
        <dbReference type="ARBA" id="ARBA00022801"/>
    </source>
</evidence>
<dbReference type="GO" id="GO:0008908">
    <property type="term" value="F:isochorismatase activity"/>
    <property type="evidence" value="ECO:0007669"/>
    <property type="project" value="InterPro"/>
</dbReference>
<dbReference type="InterPro" id="IPR016291">
    <property type="entry name" value="Isochorismatase"/>
</dbReference>
<name>A0A516X5R5_9ACTN</name>
<dbReference type="KEGG" id="toy:FO059_15105"/>
<dbReference type="PANTHER" id="PTHR43540:SF3">
    <property type="entry name" value="ENTEROBACTIN SYNTHASE COMPONENT B"/>
    <property type="match status" value="1"/>
</dbReference>
<organism evidence="4 5">
    <name type="scientific">Tomitella fengzijianii</name>
    <dbReference type="NCBI Taxonomy" id="2597660"/>
    <lineage>
        <taxon>Bacteria</taxon>
        <taxon>Bacillati</taxon>
        <taxon>Actinomycetota</taxon>
        <taxon>Actinomycetes</taxon>
        <taxon>Mycobacteriales</taxon>
        <taxon>Tomitella</taxon>
    </lineage>
</organism>
<reference evidence="4 5" key="2">
    <citation type="submission" date="2019-07" db="EMBL/GenBank/DDBJ databases">
        <authorList>
            <person name="Huang Y."/>
        </authorList>
    </citation>
    <scope>NUCLEOTIDE SEQUENCE [LARGE SCALE GENOMIC DNA]</scope>
    <source>
        <strain evidence="4 5">HY188</strain>
    </source>
</reference>
<reference evidence="4 5" key="1">
    <citation type="submission" date="2019-07" db="EMBL/GenBank/DDBJ databases">
        <title>Tomitella cavernea sp. nov., an actinomycete isolated from soil.</title>
        <authorList>
            <person name="Cheng J."/>
        </authorList>
    </citation>
    <scope>NUCLEOTIDE SEQUENCE [LARGE SCALE GENOMIC DNA]</scope>
    <source>
        <strain evidence="4 5">HY188</strain>
    </source>
</reference>
<dbReference type="OrthoDB" id="9814140at2"/>
<protein>
    <submittedName>
        <fullName evidence="4">Isochorismatase family protein</fullName>
    </submittedName>
</protein>
<dbReference type="PIRSF" id="PIRSF001111">
    <property type="entry name" value="Isochorismatase"/>
    <property type="match status" value="1"/>
</dbReference>
<dbReference type="Pfam" id="PF00857">
    <property type="entry name" value="Isochorismatase"/>
    <property type="match status" value="1"/>
</dbReference>
<dbReference type="PRINTS" id="PR01398">
    <property type="entry name" value="ISCHRISMTASE"/>
</dbReference>
<feature type="domain" description="Isochorismatase-like" evidence="3">
    <location>
        <begin position="30"/>
        <end position="203"/>
    </location>
</feature>
<gene>
    <name evidence="4" type="ORF">FO059_15105</name>
</gene>
<dbReference type="InterPro" id="IPR050272">
    <property type="entry name" value="Isochorismatase-like_hydrls"/>
</dbReference>
<evidence type="ECO:0000313" key="5">
    <source>
        <dbReference type="Proteomes" id="UP000317344"/>
    </source>
</evidence>
<keyword evidence="5" id="KW-1185">Reference proteome</keyword>
<sequence>MAIPAITPYSTPDADPGANRAAWRPEPGRCALLIHDMQKYFMDAYDPAQEPVPELYRNIAALRTACAEQGIPVLYSAQPGGQDPARRGLLADFWGDGMADDPAQTRIVDELAPAPGDVVITKWRYSAFQRTELADVLRFQRRDQLIITGVYAHLGCLATACEAFMRDIQPFFVADATADFTADEHRMAVDYAARRCAAVTTTARLVDALTPALQH</sequence>
<evidence type="ECO:0000256" key="2">
    <source>
        <dbReference type="SAM" id="MobiDB-lite"/>
    </source>
</evidence>
<dbReference type="InterPro" id="IPR036380">
    <property type="entry name" value="Isochorismatase-like_sf"/>
</dbReference>
<dbReference type="PANTHER" id="PTHR43540">
    <property type="entry name" value="PEROXYUREIDOACRYLATE/UREIDOACRYLATE AMIDOHYDROLASE-RELATED"/>
    <property type="match status" value="1"/>
</dbReference>
<proteinExistence type="predicted"/>
<accession>A0A516X5R5</accession>
<dbReference type="Gene3D" id="3.40.50.850">
    <property type="entry name" value="Isochorismatase-like"/>
    <property type="match status" value="1"/>
</dbReference>
<keyword evidence="1" id="KW-0378">Hydrolase</keyword>
<dbReference type="InterPro" id="IPR000868">
    <property type="entry name" value="Isochorismatase-like_dom"/>
</dbReference>
<dbReference type="SUPFAM" id="SSF52499">
    <property type="entry name" value="Isochorismatase-like hydrolases"/>
    <property type="match status" value="1"/>
</dbReference>
<evidence type="ECO:0000313" key="4">
    <source>
        <dbReference type="EMBL" id="QDQ98405.1"/>
    </source>
</evidence>
<dbReference type="AlphaFoldDB" id="A0A516X5R5"/>
<dbReference type="Proteomes" id="UP000317344">
    <property type="component" value="Chromosome"/>
</dbReference>
<dbReference type="RefSeq" id="WP_143909810.1">
    <property type="nucleotide sequence ID" value="NZ_CP041765.1"/>
</dbReference>